<dbReference type="Proteomes" id="UP001165960">
    <property type="component" value="Unassembled WGS sequence"/>
</dbReference>
<sequence length="96" mass="10868">MNAYFSDYEQLVEQLNEFSSYSFDQLQQVAAHVACGLLELHKEVAHARAISAAFIAKLPAQVDKLYVPKMYALPSPFNNMLVLQHIQLLSFRKAVP</sequence>
<dbReference type="EMBL" id="QTSX02007237">
    <property type="protein sequence ID" value="KAJ9049404.1"/>
    <property type="molecule type" value="Genomic_DNA"/>
</dbReference>
<protein>
    <submittedName>
        <fullName evidence="1">Uncharacterized protein</fullName>
    </submittedName>
</protein>
<organism evidence="1 2">
    <name type="scientific">Entomophthora muscae</name>
    <dbReference type="NCBI Taxonomy" id="34485"/>
    <lineage>
        <taxon>Eukaryota</taxon>
        <taxon>Fungi</taxon>
        <taxon>Fungi incertae sedis</taxon>
        <taxon>Zoopagomycota</taxon>
        <taxon>Entomophthoromycotina</taxon>
        <taxon>Entomophthoromycetes</taxon>
        <taxon>Entomophthorales</taxon>
        <taxon>Entomophthoraceae</taxon>
        <taxon>Entomophthora</taxon>
    </lineage>
</organism>
<evidence type="ECO:0000313" key="2">
    <source>
        <dbReference type="Proteomes" id="UP001165960"/>
    </source>
</evidence>
<evidence type="ECO:0000313" key="1">
    <source>
        <dbReference type="EMBL" id="KAJ9049404.1"/>
    </source>
</evidence>
<keyword evidence="2" id="KW-1185">Reference proteome</keyword>
<proteinExistence type="predicted"/>
<reference evidence="1" key="1">
    <citation type="submission" date="2022-04" db="EMBL/GenBank/DDBJ databases">
        <title>Genome of the entomopathogenic fungus Entomophthora muscae.</title>
        <authorList>
            <person name="Elya C."/>
            <person name="Lovett B.R."/>
            <person name="Lee E."/>
            <person name="Macias A.M."/>
            <person name="Hajek A.E."/>
            <person name="De Bivort B.L."/>
            <person name="Kasson M.T."/>
            <person name="De Fine Licht H.H."/>
            <person name="Stajich J.E."/>
        </authorList>
    </citation>
    <scope>NUCLEOTIDE SEQUENCE</scope>
    <source>
        <strain evidence="1">Berkeley</strain>
    </source>
</reference>
<gene>
    <name evidence="1" type="ORF">DSO57_1024948</name>
</gene>
<comment type="caution">
    <text evidence="1">The sequence shown here is derived from an EMBL/GenBank/DDBJ whole genome shotgun (WGS) entry which is preliminary data.</text>
</comment>
<name>A0ACC2RH64_9FUNG</name>
<accession>A0ACC2RH64</accession>